<dbReference type="Proteomes" id="UP000464378">
    <property type="component" value="Chromosome"/>
</dbReference>
<protein>
    <submittedName>
        <fullName evidence="1">Uncharacterized protein</fullName>
    </submittedName>
</protein>
<evidence type="ECO:0000313" key="2">
    <source>
        <dbReference type="Proteomes" id="UP000464378"/>
    </source>
</evidence>
<dbReference type="RefSeq" id="WP_162659615.1">
    <property type="nucleotide sequence ID" value="NZ_LR593887.1"/>
</dbReference>
<gene>
    <name evidence="1" type="ORF">GMBLW1_46490</name>
</gene>
<keyword evidence="2" id="KW-1185">Reference proteome</keyword>
<organism evidence="1">
    <name type="scientific">Tuwongella immobilis</name>
    <dbReference type="NCBI Taxonomy" id="692036"/>
    <lineage>
        <taxon>Bacteria</taxon>
        <taxon>Pseudomonadati</taxon>
        <taxon>Planctomycetota</taxon>
        <taxon>Planctomycetia</taxon>
        <taxon>Gemmatales</taxon>
        <taxon>Gemmataceae</taxon>
        <taxon>Tuwongella</taxon>
    </lineage>
</organism>
<dbReference type="InParanoid" id="A0A6C2YT22"/>
<reference evidence="1" key="1">
    <citation type="submission" date="2019-04" db="EMBL/GenBank/DDBJ databases">
        <authorList>
            <consortium name="Science for Life Laboratories"/>
        </authorList>
    </citation>
    <scope>NUCLEOTIDE SEQUENCE</scope>
    <source>
        <strain evidence="1">MBLW1</strain>
    </source>
</reference>
<proteinExistence type="predicted"/>
<accession>A0A6C2YT22</accession>
<dbReference type="AlphaFoldDB" id="A0A6C2YT22"/>
<sequence length="144" mass="15927">MHFQFEVAPPPASSLPAAPVQPAPDLTPLLQQLLEVQREQVTLLRSLVAVHDATPRWRAFLARWAEEYPEVGARCKTSVPMLEKAYIGMIADLTEQLNRADGDGLDNEFTLNEFLDRYGMRIGQLGTLLSVIAPIAEAARTDDA</sequence>
<dbReference type="EMBL" id="LR586016">
    <property type="protein sequence ID" value="VIP04544.1"/>
    <property type="molecule type" value="Genomic_DNA"/>
</dbReference>
<dbReference type="EMBL" id="LR593887">
    <property type="protein sequence ID" value="VTS06449.1"/>
    <property type="molecule type" value="Genomic_DNA"/>
</dbReference>
<dbReference type="KEGG" id="tim:GMBLW1_46490"/>
<evidence type="ECO:0000313" key="1">
    <source>
        <dbReference type="EMBL" id="VIP04544.1"/>
    </source>
</evidence>
<name>A0A6C2YT22_9BACT</name>